<name>A0AAN8U429_SOLBU</name>
<organism evidence="1 2">
    <name type="scientific">Solanum bulbocastanum</name>
    <name type="common">Wild potato</name>
    <dbReference type="NCBI Taxonomy" id="147425"/>
    <lineage>
        <taxon>Eukaryota</taxon>
        <taxon>Viridiplantae</taxon>
        <taxon>Streptophyta</taxon>
        <taxon>Embryophyta</taxon>
        <taxon>Tracheophyta</taxon>
        <taxon>Spermatophyta</taxon>
        <taxon>Magnoliopsida</taxon>
        <taxon>eudicotyledons</taxon>
        <taxon>Gunneridae</taxon>
        <taxon>Pentapetalae</taxon>
        <taxon>asterids</taxon>
        <taxon>lamiids</taxon>
        <taxon>Solanales</taxon>
        <taxon>Solanaceae</taxon>
        <taxon>Solanoideae</taxon>
        <taxon>Solaneae</taxon>
        <taxon>Solanum</taxon>
    </lineage>
</organism>
<keyword evidence="2" id="KW-1185">Reference proteome</keyword>
<sequence>MNDFDKRLASLKSVLTCGICKKPMQRCHNY</sequence>
<dbReference type="AlphaFoldDB" id="A0AAN8U429"/>
<evidence type="ECO:0000313" key="1">
    <source>
        <dbReference type="EMBL" id="KAK6803094.1"/>
    </source>
</evidence>
<gene>
    <name evidence="1" type="ORF">RDI58_000878</name>
</gene>
<dbReference type="Proteomes" id="UP001371456">
    <property type="component" value="Unassembled WGS sequence"/>
</dbReference>
<comment type="caution">
    <text evidence="1">The sequence shown here is derived from an EMBL/GenBank/DDBJ whole genome shotgun (WGS) entry which is preliminary data.</text>
</comment>
<dbReference type="EMBL" id="JBANQN010000001">
    <property type="protein sequence ID" value="KAK6803094.1"/>
    <property type="molecule type" value="Genomic_DNA"/>
</dbReference>
<reference evidence="1 2" key="1">
    <citation type="submission" date="2024-02" db="EMBL/GenBank/DDBJ databases">
        <title>de novo genome assembly of Solanum bulbocastanum strain 11H21.</title>
        <authorList>
            <person name="Hosaka A.J."/>
        </authorList>
    </citation>
    <scope>NUCLEOTIDE SEQUENCE [LARGE SCALE GENOMIC DNA]</scope>
    <source>
        <tissue evidence="1">Young leaves</tissue>
    </source>
</reference>
<protein>
    <submittedName>
        <fullName evidence="1">Uncharacterized protein</fullName>
    </submittedName>
</protein>
<accession>A0AAN8U429</accession>
<proteinExistence type="predicted"/>
<evidence type="ECO:0000313" key="2">
    <source>
        <dbReference type="Proteomes" id="UP001371456"/>
    </source>
</evidence>